<reference evidence="3 4" key="1">
    <citation type="submission" date="2018-05" db="EMBL/GenBank/DDBJ databases">
        <title>Amnibacterium sp. M8JJ-5, whole genome shotgun sequence.</title>
        <authorList>
            <person name="Tuo L."/>
        </authorList>
    </citation>
    <scope>NUCLEOTIDE SEQUENCE [LARGE SCALE GENOMIC DNA]</scope>
    <source>
        <strain evidence="3 4">M8JJ-5</strain>
    </source>
</reference>
<dbReference type="GO" id="GO:0016832">
    <property type="term" value="F:aldehyde-lyase activity"/>
    <property type="evidence" value="ECO:0007669"/>
    <property type="project" value="InterPro"/>
</dbReference>
<dbReference type="InterPro" id="IPR013785">
    <property type="entry name" value="Aldolase_TIM"/>
</dbReference>
<evidence type="ECO:0000313" key="3">
    <source>
        <dbReference type="EMBL" id="PVZ94726.1"/>
    </source>
</evidence>
<dbReference type="GO" id="GO:0008270">
    <property type="term" value="F:zinc ion binding"/>
    <property type="evidence" value="ECO:0007669"/>
    <property type="project" value="InterPro"/>
</dbReference>
<accession>A0A2V1HQ39</accession>
<dbReference type="OrthoDB" id="9803995at2"/>
<dbReference type="Proteomes" id="UP000244893">
    <property type="component" value="Unassembled WGS sequence"/>
</dbReference>
<evidence type="ECO:0000256" key="1">
    <source>
        <dbReference type="PIRSR" id="PIRSR001359-1"/>
    </source>
</evidence>
<feature type="binding site" evidence="2">
    <location>
        <position position="132"/>
    </location>
    <ligand>
        <name>Zn(2+)</name>
        <dbReference type="ChEBI" id="CHEBI:29105"/>
        <label>2</label>
    </ligand>
</feature>
<dbReference type="InterPro" id="IPR000771">
    <property type="entry name" value="FBA_II"/>
</dbReference>
<comment type="caution">
    <text evidence="3">The sequence shown here is derived from an EMBL/GenBank/DDBJ whole genome shotgun (WGS) entry which is preliminary data.</text>
</comment>
<gene>
    <name evidence="3" type="ORF">DDQ50_13680</name>
</gene>
<dbReference type="PANTHER" id="PTHR30304:SF0">
    <property type="entry name" value="D-TAGATOSE-1,6-BISPHOSPHATE ALDOLASE SUBUNIT GATY-RELATED"/>
    <property type="match status" value="1"/>
</dbReference>
<evidence type="ECO:0000313" key="4">
    <source>
        <dbReference type="Proteomes" id="UP000244893"/>
    </source>
</evidence>
<dbReference type="Pfam" id="PF01116">
    <property type="entry name" value="F_bP_aldolase"/>
    <property type="match status" value="1"/>
</dbReference>
<feature type="binding site" evidence="2">
    <location>
        <position position="208"/>
    </location>
    <ligand>
        <name>Zn(2+)</name>
        <dbReference type="ChEBI" id="CHEBI:29105"/>
        <label>1</label>
        <note>catalytic</note>
    </ligand>
</feature>
<feature type="binding site" evidence="2">
    <location>
        <position position="178"/>
    </location>
    <ligand>
        <name>Zn(2+)</name>
        <dbReference type="ChEBI" id="CHEBI:29105"/>
        <label>1</label>
        <note>catalytic</note>
    </ligand>
</feature>
<keyword evidence="4" id="KW-1185">Reference proteome</keyword>
<proteinExistence type="predicted"/>
<comment type="cofactor">
    <cofactor evidence="2">
        <name>Zn(2+)</name>
        <dbReference type="ChEBI" id="CHEBI:29105"/>
    </cofactor>
    <text evidence="2">Binds 2 Zn(2+) ions per subunit. One is catalytic and the other provides a structural contribution.</text>
</comment>
<dbReference type="GO" id="GO:0005975">
    <property type="term" value="P:carbohydrate metabolic process"/>
    <property type="evidence" value="ECO:0007669"/>
    <property type="project" value="InterPro"/>
</dbReference>
<dbReference type="EMBL" id="QEOP01000002">
    <property type="protein sequence ID" value="PVZ94726.1"/>
    <property type="molecule type" value="Genomic_DNA"/>
</dbReference>
<keyword evidence="2" id="KW-0479">Metal-binding</keyword>
<dbReference type="PIRSF" id="PIRSF001359">
    <property type="entry name" value="F_bP_aldolase_II"/>
    <property type="match status" value="1"/>
</dbReference>
<feature type="active site" description="Proton donor" evidence="1">
    <location>
        <position position="80"/>
    </location>
</feature>
<dbReference type="SUPFAM" id="SSF51569">
    <property type="entry name" value="Aldolase"/>
    <property type="match status" value="1"/>
</dbReference>
<dbReference type="AlphaFoldDB" id="A0A2V1HQ39"/>
<dbReference type="InterPro" id="IPR050246">
    <property type="entry name" value="Class_II_FBP_aldolase"/>
</dbReference>
<dbReference type="CDD" id="cd00947">
    <property type="entry name" value="TBP_aldolase_IIB"/>
    <property type="match status" value="1"/>
</dbReference>
<keyword evidence="2" id="KW-0862">Zinc</keyword>
<dbReference type="NCBIfam" id="TIGR00167">
    <property type="entry name" value="cbbA"/>
    <property type="match status" value="1"/>
</dbReference>
<sequence length="307" mass="32930">MLVNGVRILEPAYERGFAVPAFNISDYAMLRGCLEACEEVRSPMIVSIHPSEWELVGDEFLASVLELARSATIPVAVQLDHGATFEQVMGAIRLGFTSVMIDGSLLPYDENVAICRKVAEAAHAVGVSVEGEIGTIGARDIKSAEEMADIVYTTPSEARDFVRDTGVDYLAVAVGTCHGVYPAGVEPKLKLDLLREIKDSTPVPLVLHGGSGTPDAEVSEAVTLGIAKVNISADIKVSYFNRLREVLLNPAQREPHDIYPLALETMMATVRHKVEVLGAVGSADFYPESAAAREASPLRDLQAAVQA</sequence>
<dbReference type="RefSeq" id="WP_116757237.1">
    <property type="nucleotide sequence ID" value="NZ_JBHUEX010000001.1"/>
</dbReference>
<name>A0A2V1HQ39_9MICO</name>
<organism evidence="3 4">
    <name type="scientific">Amnibacterium flavum</name>
    <dbReference type="NCBI Taxonomy" id="2173173"/>
    <lineage>
        <taxon>Bacteria</taxon>
        <taxon>Bacillati</taxon>
        <taxon>Actinomycetota</taxon>
        <taxon>Actinomycetes</taxon>
        <taxon>Micrococcales</taxon>
        <taxon>Microbacteriaceae</taxon>
        <taxon>Amnibacterium</taxon>
    </lineage>
</organism>
<feature type="binding site" evidence="2">
    <location>
        <position position="81"/>
    </location>
    <ligand>
        <name>Zn(2+)</name>
        <dbReference type="ChEBI" id="CHEBI:29105"/>
        <label>1</label>
        <note>catalytic</note>
    </ligand>
</feature>
<feature type="binding site" evidence="2">
    <location>
        <position position="102"/>
    </location>
    <ligand>
        <name>Zn(2+)</name>
        <dbReference type="ChEBI" id="CHEBI:29105"/>
        <label>2</label>
    </ligand>
</feature>
<protein>
    <submittedName>
        <fullName evidence="3">Ketose-bisphosphate aldolase</fullName>
    </submittedName>
</protein>
<evidence type="ECO:0000256" key="2">
    <source>
        <dbReference type="PIRSR" id="PIRSR001359-3"/>
    </source>
</evidence>
<dbReference type="Gene3D" id="3.20.20.70">
    <property type="entry name" value="Aldolase class I"/>
    <property type="match status" value="1"/>
</dbReference>
<dbReference type="PANTHER" id="PTHR30304">
    <property type="entry name" value="D-TAGATOSE-1,6-BISPHOSPHATE ALDOLASE"/>
    <property type="match status" value="1"/>
</dbReference>